<sequence length="146" mass="15908">MRTLPIAAAAILLAAAGTHARVAFFHSVDGQITCRYGGYAPQLTCEIPPPTKPIPVEREPQDCPFGTWNGQWSGNISLFAKGPAHLNCNHHNYAKFQAGSYALPDNQPFKLFNQPGWQCTAQSGSLSCTNTEGHGFQISPDSLYRF</sequence>
<gene>
    <name evidence="2" type="ORF">EZJ17_03390</name>
</gene>
<feature type="signal peptide" evidence="1">
    <location>
        <begin position="1"/>
        <end position="20"/>
    </location>
</feature>
<evidence type="ECO:0000313" key="2">
    <source>
        <dbReference type="EMBL" id="QED91782.1"/>
    </source>
</evidence>
<dbReference type="Proteomes" id="UP000326695">
    <property type="component" value="Chromosome"/>
</dbReference>
<dbReference type="AlphaFoldDB" id="A0AAX1F6R9"/>
<evidence type="ECO:0000313" key="3">
    <source>
        <dbReference type="Proteomes" id="UP000326695"/>
    </source>
</evidence>
<keyword evidence="1" id="KW-0732">Signal</keyword>
<dbReference type="KEGG" id="eex:EZJ17_03390"/>
<accession>A0AAX1F6R9</accession>
<name>A0AAX1F6R9_9NEIS</name>
<feature type="chain" id="PRO_5043399001" description="Secreted protein" evidence="1">
    <location>
        <begin position="21"/>
        <end position="146"/>
    </location>
</feature>
<proteinExistence type="predicted"/>
<reference evidence="3" key="1">
    <citation type="journal article" date="2019" name="J. Anim. Genet.">
        <title>Description and whole genome sequencing of Eikenella exigua sp. nov., isolated from brain abscess and blood.</title>
        <authorList>
            <person name="Stormo K.A."/>
            <person name="Nygaard R.M."/>
            <person name="Bruvold T.S."/>
            <person name="Dimmen G."/>
            <person name="Lindemann P.C."/>
            <person name="Jordal S."/>
            <person name="Kommedal O."/>
        </authorList>
    </citation>
    <scope>NUCLEOTIDE SEQUENCE [LARGE SCALE GENOMIC DNA]</scope>
    <source>
        <strain evidence="3">PXX</strain>
    </source>
</reference>
<dbReference type="EMBL" id="CP038018">
    <property type="protein sequence ID" value="QED91782.1"/>
    <property type="molecule type" value="Genomic_DNA"/>
</dbReference>
<keyword evidence="3" id="KW-1185">Reference proteome</keyword>
<dbReference type="RefSeq" id="WP_067525701.1">
    <property type="nucleotide sequence ID" value="NZ_CP038018.1"/>
</dbReference>
<evidence type="ECO:0008006" key="4">
    <source>
        <dbReference type="Google" id="ProtNLM"/>
    </source>
</evidence>
<protein>
    <recommendedName>
        <fullName evidence="4">Secreted protein</fullName>
    </recommendedName>
</protein>
<organism evidence="2 3">
    <name type="scientific">Eikenella exigua</name>
    <dbReference type="NCBI Taxonomy" id="2528037"/>
    <lineage>
        <taxon>Bacteria</taxon>
        <taxon>Pseudomonadati</taxon>
        <taxon>Pseudomonadota</taxon>
        <taxon>Betaproteobacteria</taxon>
        <taxon>Neisseriales</taxon>
        <taxon>Neisseriaceae</taxon>
        <taxon>Eikenella</taxon>
    </lineage>
</organism>
<evidence type="ECO:0000256" key="1">
    <source>
        <dbReference type="SAM" id="SignalP"/>
    </source>
</evidence>